<feature type="transmembrane region" description="Helical" evidence="1">
    <location>
        <begin position="6"/>
        <end position="30"/>
    </location>
</feature>
<feature type="transmembrane region" description="Helical" evidence="1">
    <location>
        <begin position="76"/>
        <end position="93"/>
    </location>
</feature>
<dbReference type="Proteomes" id="UP000053904">
    <property type="component" value="Unassembled WGS sequence"/>
</dbReference>
<keyword evidence="1" id="KW-0472">Membrane</keyword>
<sequence length="133" mass="14868">MKYVLLYILTFIVFLAIDAVWLLVISKNLYSKEIGHLMAEKALLLPALIFYLLFVVGVLIFAVLPGYEAQSLSKTLMLGALLGLMTYATYDLTNLATLRDWPIKITIIDIIWGTSLSTLTGLAGYYIAKFINL</sequence>
<accession>A0A101HHG2</accession>
<organism evidence="2 3">
    <name type="scientific">candidate division WS6 bacterium 34_10</name>
    <dbReference type="NCBI Taxonomy" id="1641389"/>
    <lineage>
        <taxon>Bacteria</taxon>
        <taxon>Candidatus Dojkabacteria</taxon>
    </lineage>
</organism>
<comment type="caution">
    <text evidence="2">The sequence shown here is derived from an EMBL/GenBank/DDBJ whole genome shotgun (WGS) entry which is preliminary data.</text>
</comment>
<evidence type="ECO:0000313" key="2">
    <source>
        <dbReference type="EMBL" id="KUK76906.1"/>
    </source>
</evidence>
<dbReference type="InterPro" id="IPR018687">
    <property type="entry name" value="DUF2177_membr"/>
</dbReference>
<evidence type="ECO:0000313" key="3">
    <source>
        <dbReference type="Proteomes" id="UP000053904"/>
    </source>
</evidence>
<gene>
    <name evidence="2" type="ORF">XD93_0659</name>
</gene>
<evidence type="ECO:0008006" key="4">
    <source>
        <dbReference type="Google" id="ProtNLM"/>
    </source>
</evidence>
<protein>
    <recommendedName>
        <fullName evidence="4">Transmembrane(S)protein</fullName>
    </recommendedName>
</protein>
<feature type="transmembrane region" description="Helical" evidence="1">
    <location>
        <begin position="105"/>
        <end position="128"/>
    </location>
</feature>
<feature type="transmembrane region" description="Helical" evidence="1">
    <location>
        <begin position="42"/>
        <end position="64"/>
    </location>
</feature>
<keyword evidence="1" id="KW-0812">Transmembrane</keyword>
<proteinExistence type="predicted"/>
<dbReference type="AlphaFoldDB" id="A0A101HHG2"/>
<name>A0A101HHG2_9BACT</name>
<keyword evidence="1" id="KW-1133">Transmembrane helix</keyword>
<reference evidence="3" key="1">
    <citation type="journal article" date="2015" name="MBio">
        <title>Genome-Resolved Metagenomic Analysis Reveals Roles for Candidate Phyla and Other Microbial Community Members in Biogeochemical Transformations in Oil Reservoirs.</title>
        <authorList>
            <person name="Hu P."/>
            <person name="Tom L."/>
            <person name="Singh A."/>
            <person name="Thomas B.C."/>
            <person name="Baker B.J."/>
            <person name="Piceno Y.M."/>
            <person name="Andersen G.L."/>
            <person name="Banfield J.F."/>
        </authorList>
    </citation>
    <scope>NUCLEOTIDE SEQUENCE [LARGE SCALE GENOMIC DNA]</scope>
</reference>
<dbReference type="Pfam" id="PF09945">
    <property type="entry name" value="DUF2177"/>
    <property type="match status" value="1"/>
</dbReference>
<evidence type="ECO:0000256" key="1">
    <source>
        <dbReference type="SAM" id="Phobius"/>
    </source>
</evidence>
<dbReference type="EMBL" id="LGGO01000088">
    <property type="protein sequence ID" value="KUK76906.1"/>
    <property type="molecule type" value="Genomic_DNA"/>
</dbReference>
<dbReference type="PATRIC" id="fig|1641389.3.peg.788"/>